<evidence type="ECO:0000256" key="5">
    <source>
        <dbReference type="ARBA" id="ARBA00022723"/>
    </source>
</evidence>
<dbReference type="GO" id="GO:0042802">
    <property type="term" value="F:identical protein binding"/>
    <property type="evidence" value="ECO:0007669"/>
    <property type="project" value="UniProtKB-ARBA"/>
</dbReference>
<dbReference type="PATRIC" id="fig|1273541.4.peg.1663"/>
<dbReference type="Gene3D" id="3.40.140.10">
    <property type="entry name" value="Cytidine Deaminase, domain 2"/>
    <property type="match status" value="1"/>
</dbReference>
<reference evidence="15 17" key="2">
    <citation type="submission" date="2017-05" db="EMBL/GenBank/DDBJ databases">
        <title>The draft genome of the hyperthermophilic archaeon 'Pyrodictium delaneyi strain Hulk', an iron and nitrate reducer, reveals the capacity for sulfate reduction.</title>
        <authorList>
            <person name="Demey L.M."/>
            <person name="Miller C."/>
            <person name="Manzella M."/>
            <person name="Reguera G."/>
            <person name="Kashefi K."/>
        </authorList>
    </citation>
    <scope>NUCLEOTIDE SEQUENCE [LARGE SCALE GENOMIC DNA]</scope>
    <source>
        <strain evidence="15 17">Hulk</strain>
    </source>
</reference>
<evidence type="ECO:0000256" key="8">
    <source>
        <dbReference type="ARBA" id="ARBA00032005"/>
    </source>
</evidence>
<dbReference type="GO" id="GO:0055086">
    <property type="term" value="P:nucleobase-containing small molecule metabolic process"/>
    <property type="evidence" value="ECO:0007669"/>
    <property type="project" value="UniProtKB-ARBA"/>
</dbReference>
<evidence type="ECO:0000256" key="11">
    <source>
        <dbReference type="PIRSR" id="PIRSR606262-2"/>
    </source>
</evidence>
<proteinExistence type="inferred from homology"/>
<dbReference type="GO" id="GO:0004126">
    <property type="term" value="F:cytidine deaminase activity"/>
    <property type="evidence" value="ECO:0007669"/>
    <property type="project" value="UniProtKB-EC"/>
</dbReference>
<keyword evidence="6" id="KW-0378">Hydrolase</keyword>
<comment type="function">
    <text evidence="2">This enzyme scavenges exogenous and endogenous cytidine and 2'-deoxycytidine for UMP synthesis.</text>
</comment>
<name>A0A0N7JD99_9CREN</name>
<organism evidence="14 16">
    <name type="scientific">Pyrodictium delaneyi</name>
    <dbReference type="NCBI Taxonomy" id="1273541"/>
    <lineage>
        <taxon>Archaea</taxon>
        <taxon>Thermoproteota</taxon>
        <taxon>Thermoprotei</taxon>
        <taxon>Desulfurococcales</taxon>
        <taxon>Pyrodictiaceae</taxon>
        <taxon>Pyrodictium</taxon>
    </lineage>
</organism>
<dbReference type="NCBIfam" id="NF004064">
    <property type="entry name" value="PRK05578.1"/>
    <property type="match status" value="1"/>
</dbReference>
<dbReference type="GO" id="GO:0005829">
    <property type="term" value="C:cytosol"/>
    <property type="evidence" value="ECO:0007669"/>
    <property type="project" value="TreeGrafter"/>
</dbReference>
<dbReference type="InterPro" id="IPR002125">
    <property type="entry name" value="CMP_dCMP_dom"/>
</dbReference>
<protein>
    <recommendedName>
        <fullName evidence="4">cytidine deaminase</fullName>
        <ecNumber evidence="4">3.5.4.5</ecNumber>
    </recommendedName>
    <alternativeName>
        <fullName evidence="8">Cytidine aminohydrolase</fullName>
    </alternativeName>
</protein>
<dbReference type="RefSeq" id="WP_055409703.1">
    <property type="nucleotide sequence ID" value="NZ_CP013011.1"/>
</dbReference>
<evidence type="ECO:0000313" key="14">
    <source>
        <dbReference type="EMBL" id="ALL01601.1"/>
    </source>
</evidence>
<evidence type="ECO:0000313" key="16">
    <source>
        <dbReference type="Proteomes" id="UP000058613"/>
    </source>
</evidence>
<dbReference type="PROSITE" id="PS00903">
    <property type="entry name" value="CYT_DCMP_DEAMINASES_1"/>
    <property type="match status" value="1"/>
</dbReference>
<dbReference type="FunFam" id="3.40.140.10:FF:000008">
    <property type="entry name" value="Cytidine deaminase"/>
    <property type="match status" value="1"/>
</dbReference>
<dbReference type="AlphaFoldDB" id="A0A0N7JD99"/>
<dbReference type="EMBL" id="CP013011">
    <property type="protein sequence ID" value="ALL01601.1"/>
    <property type="molecule type" value="Genomic_DNA"/>
</dbReference>
<evidence type="ECO:0000256" key="12">
    <source>
        <dbReference type="PIRSR" id="PIRSR606262-3"/>
    </source>
</evidence>
<dbReference type="PANTHER" id="PTHR11644:SF2">
    <property type="entry name" value="CYTIDINE DEAMINASE"/>
    <property type="match status" value="1"/>
</dbReference>
<gene>
    <name evidence="15" type="ORF">Pdsh_05635</name>
    <name evidence="14" type="ORF">Pyrde_1558</name>
</gene>
<evidence type="ECO:0000256" key="10">
    <source>
        <dbReference type="PIRSR" id="PIRSR606262-1"/>
    </source>
</evidence>
<dbReference type="PROSITE" id="PS51747">
    <property type="entry name" value="CYT_DCMP_DEAMINASES_2"/>
    <property type="match status" value="1"/>
</dbReference>
<dbReference type="KEGG" id="pdl:Pyrde_1558"/>
<dbReference type="InterPro" id="IPR016193">
    <property type="entry name" value="Cytidine_deaminase-like"/>
</dbReference>
<dbReference type="InterPro" id="IPR050202">
    <property type="entry name" value="Cyt/Deoxycyt_deaminase"/>
</dbReference>
<evidence type="ECO:0000256" key="6">
    <source>
        <dbReference type="ARBA" id="ARBA00022801"/>
    </source>
</evidence>
<feature type="active site" description="Proton donor" evidence="10">
    <location>
        <position position="58"/>
    </location>
</feature>
<evidence type="ECO:0000256" key="2">
    <source>
        <dbReference type="ARBA" id="ARBA00003949"/>
    </source>
</evidence>
<dbReference type="GeneID" id="26099898"/>
<dbReference type="PANTHER" id="PTHR11644">
    <property type="entry name" value="CYTIDINE DEAMINASE"/>
    <property type="match status" value="1"/>
</dbReference>
<dbReference type="NCBIfam" id="TIGR01354">
    <property type="entry name" value="cyt_deam_tetra"/>
    <property type="match status" value="1"/>
</dbReference>
<feature type="binding site" evidence="12">
    <location>
        <position position="56"/>
    </location>
    <ligand>
        <name>Zn(2+)</name>
        <dbReference type="ChEBI" id="CHEBI:29105"/>
        <note>catalytic</note>
    </ligand>
</feature>
<feature type="binding site" evidence="11">
    <location>
        <begin position="45"/>
        <end position="51"/>
    </location>
    <ligand>
        <name>substrate</name>
    </ligand>
</feature>
<evidence type="ECO:0000256" key="3">
    <source>
        <dbReference type="ARBA" id="ARBA00006576"/>
    </source>
</evidence>
<dbReference type="Pfam" id="PF00383">
    <property type="entry name" value="dCMP_cyt_deam_1"/>
    <property type="match status" value="1"/>
</dbReference>
<evidence type="ECO:0000256" key="4">
    <source>
        <dbReference type="ARBA" id="ARBA00012783"/>
    </source>
</evidence>
<dbReference type="SUPFAM" id="SSF53927">
    <property type="entry name" value="Cytidine deaminase-like"/>
    <property type="match status" value="1"/>
</dbReference>
<feature type="domain" description="CMP/dCMP-type deaminase" evidence="13">
    <location>
        <begin position="4"/>
        <end position="132"/>
    </location>
</feature>
<evidence type="ECO:0000313" key="15">
    <source>
        <dbReference type="EMBL" id="OWJ55158.1"/>
    </source>
</evidence>
<dbReference type="STRING" id="1273541.Pyrde_1558"/>
<evidence type="ECO:0000313" key="17">
    <source>
        <dbReference type="Proteomes" id="UP000196694"/>
    </source>
</evidence>
<dbReference type="Proteomes" id="UP000058613">
    <property type="component" value="Chromosome"/>
</dbReference>
<comment type="similarity">
    <text evidence="3">Belongs to the cytidine and deoxycytidylate deaminase family.</text>
</comment>
<dbReference type="GO" id="GO:0072527">
    <property type="term" value="P:pyrimidine-containing compound metabolic process"/>
    <property type="evidence" value="ECO:0007669"/>
    <property type="project" value="UniProtKB-ARBA"/>
</dbReference>
<keyword evidence="17" id="KW-1185">Reference proteome</keyword>
<keyword evidence="7 12" id="KW-0862">Zinc</keyword>
<evidence type="ECO:0000256" key="1">
    <source>
        <dbReference type="ARBA" id="ARBA00001947"/>
    </source>
</evidence>
<dbReference type="InterPro" id="IPR006262">
    <property type="entry name" value="Cyt_deam_tetra"/>
</dbReference>
<accession>A0A0N7JD99</accession>
<sequence>MDGRDLDKLVEKALSVHRNSYAPYSNVHVAAAVEAEDGTIYTGVNVENASYGLTICAERAAIAAMVAAGRRRVVKIAIVADTPEPLPPCGACRQVLAEFGSRDTLVVSVSTVTKESRVWRLGELLPYAFTVEHIRENRGSDAAP</sequence>
<dbReference type="CDD" id="cd01283">
    <property type="entry name" value="cytidine_deaminase"/>
    <property type="match status" value="1"/>
</dbReference>
<dbReference type="GO" id="GO:0008270">
    <property type="term" value="F:zinc ion binding"/>
    <property type="evidence" value="ECO:0007669"/>
    <property type="project" value="InterPro"/>
</dbReference>
<dbReference type="Proteomes" id="UP000196694">
    <property type="component" value="Unassembled WGS sequence"/>
</dbReference>
<feature type="binding site" evidence="12">
    <location>
        <position position="92"/>
    </location>
    <ligand>
        <name>Zn(2+)</name>
        <dbReference type="ChEBI" id="CHEBI:29105"/>
        <note>catalytic</note>
    </ligand>
</feature>
<comment type="cofactor">
    <cofactor evidence="1 12">
        <name>Zn(2+)</name>
        <dbReference type="ChEBI" id="CHEBI:29105"/>
    </cofactor>
</comment>
<dbReference type="InterPro" id="IPR016192">
    <property type="entry name" value="APOBEC/CMP_deaminase_Zn-bd"/>
</dbReference>
<feature type="binding site" evidence="12">
    <location>
        <position position="89"/>
    </location>
    <ligand>
        <name>Zn(2+)</name>
        <dbReference type="ChEBI" id="CHEBI:29105"/>
        <note>catalytic</note>
    </ligand>
</feature>
<evidence type="ECO:0000256" key="9">
    <source>
        <dbReference type="ARBA" id="ARBA00049558"/>
    </source>
</evidence>
<reference evidence="14 16" key="1">
    <citation type="submission" date="2015-10" db="EMBL/GenBank/DDBJ databases">
        <title>Complete genome sequence of hyperthermophilic archaeon Pyrodictium delaneyi Su06.</title>
        <authorList>
            <person name="Jung J.-H."/>
            <person name="Lin J."/>
            <person name="Holden J.F."/>
            <person name="Park C.-S."/>
        </authorList>
    </citation>
    <scope>NUCLEOTIDE SEQUENCE [LARGE SCALE GENOMIC DNA]</scope>
    <source>
        <strain evidence="14 16">Su06</strain>
    </source>
</reference>
<evidence type="ECO:0000259" key="13">
    <source>
        <dbReference type="PROSITE" id="PS51747"/>
    </source>
</evidence>
<keyword evidence="5 12" id="KW-0479">Metal-binding</keyword>
<evidence type="ECO:0000256" key="7">
    <source>
        <dbReference type="ARBA" id="ARBA00022833"/>
    </source>
</evidence>
<dbReference type="EMBL" id="NCQP01000002">
    <property type="protein sequence ID" value="OWJ55158.1"/>
    <property type="molecule type" value="Genomic_DNA"/>
</dbReference>
<dbReference type="OrthoDB" id="39143at2157"/>
<comment type="catalytic activity">
    <reaction evidence="9">
        <text>cytidine + H2O + H(+) = uridine + NH4(+)</text>
        <dbReference type="Rhea" id="RHEA:16069"/>
        <dbReference type="ChEBI" id="CHEBI:15377"/>
        <dbReference type="ChEBI" id="CHEBI:15378"/>
        <dbReference type="ChEBI" id="CHEBI:16704"/>
        <dbReference type="ChEBI" id="CHEBI:17562"/>
        <dbReference type="ChEBI" id="CHEBI:28938"/>
        <dbReference type="EC" id="3.5.4.5"/>
    </reaction>
</comment>
<dbReference type="EC" id="3.5.4.5" evidence="4"/>